<sequence length="154" mass="16248">MKAKNTVGRRGEPVCWRAPSRNKQRGVAAVEFAIVLPILLLIIFGIVELAIALYDKAVITNASREGARAGIVLKSPKPTAADIQNVVLSYTSTYLITFNTKSPPTIATTGQGGGFGTPLSVNVSYRYSGLGLGHMLSALTGPITLSATTVMNNE</sequence>
<dbReference type="RefSeq" id="WP_060325897.1">
    <property type="nucleotide sequence ID" value="NZ_CP013464.1"/>
</dbReference>
<evidence type="ECO:0000256" key="1">
    <source>
        <dbReference type="SAM" id="Phobius"/>
    </source>
</evidence>
<organism evidence="3 4">
    <name type="scientific">Burkholderia ubonensis</name>
    <dbReference type="NCBI Taxonomy" id="101571"/>
    <lineage>
        <taxon>Bacteria</taxon>
        <taxon>Pseudomonadati</taxon>
        <taxon>Pseudomonadota</taxon>
        <taxon>Betaproteobacteria</taxon>
        <taxon>Burkholderiales</taxon>
        <taxon>Burkholderiaceae</taxon>
        <taxon>Burkholderia</taxon>
        <taxon>Burkholderia cepacia complex</taxon>
    </lineage>
</organism>
<keyword evidence="1" id="KW-1133">Transmembrane helix</keyword>
<keyword evidence="1" id="KW-0472">Membrane</keyword>
<evidence type="ECO:0000313" key="3">
    <source>
        <dbReference type="EMBL" id="KWD99296.1"/>
    </source>
</evidence>
<dbReference type="AlphaFoldDB" id="A0A107FAB7"/>
<proteinExistence type="predicted"/>
<protein>
    <submittedName>
        <fullName evidence="3">Pilus assembly protein TadE</fullName>
    </submittedName>
</protein>
<feature type="transmembrane region" description="Helical" evidence="1">
    <location>
        <begin position="27"/>
        <end position="54"/>
    </location>
</feature>
<evidence type="ECO:0000259" key="2">
    <source>
        <dbReference type="Pfam" id="PF07811"/>
    </source>
</evidence>
<comment type="caution">
    <text evidence="3">The sequence shown here is derived from an EMBL/GenBank/DDBJ whole genome shotgun (WGS) entry which is preliminary data.</text>
</comment>
<reference evidence="3 4" key="1">
    <citation type="submission" date="2015-11" db="EMBL/GenBank/DDBJ databases">
        <title>Expanding the genomic diversity of Burkholderia species for the development of highly accurate diagnostics.</title>
        <authorList>
            <person name="Sahl J."/>
            <person name="Keim P."/>
            <person name="Wagner D."/>
        </authorList>
    </citation>
    <scope>NUCLEOTIDE SEQUENCE [LARGE SCALE GENOMIC DNA]</scope>
    <source>
        <strain evidence="3 4">MSMB2167WGS</strain>
    </source>
</reference>
<evidence type="ECO:0000313" key="4">
    <source>
        <dbReference type="Proteomes" id="UP000062998"/>
    </source>
</evidence>
<feature type="domain" description="TadE-like" evidence="2">
    <location>
        <begin position="26"/>
        <end position="68"/>
    </location>
</feature>
<dbReference type="InterPro" id="IPR012495">
    <property type="entry name" value="TadE-like_dom"/>
</dbReference>
<gene>
    <name evidence="3" type="ORF">WL73_19705</name>
</gene>
<dbReference type="OrthoDB" id="6165442at2"/>
<dbReference type="EMBL" id="LPIX01000072">
    <property type="protein sequence ID" value="KWD99296.1"/>
    <property type="molecule type" value="Genomic_DNA"/>
</dbReference>
<keyword evidence="1" id="KW-0812">Transmembrane</keyword>
<dbReference type="Pfam" id="PF07811">
    <property type="entry name" value="TadE"/>
    <property type="match status" value="1"/>
</dbReference>
<dbReference type="Proteomes" id="UP000062998">
    <property type="component" value="Unassembled WGS sequence"/>
</dbReference>
<accession>A0A107FAB7</accession>
<name>A0A107FAB7_9BURK</name>